<sequence>MDISKSLKKSGVASKRAKAVWDRFEKEWEAENQQGPSAVSVGQVLTSEQQDANEVPNTLLEGLDTYLEADETNEDSDDGLLENEWNESASETEEANIDADSNESSKPPNYILDVNISVDGLPLHNSGPTQLWPILMQVKNVPDIPIMILGIFCGAAKPDSIEDFLRPLVDEINHILVAVEVTLLVTFTTFCMYHQK</sequence>
<dbReference type="Proteomes" id="UP000075901">
    <property type="component" value="Unassembled WGS sequence"/>
</dbReference>
<name>A0A182SI62_9DIPT</name>
<dbReference type="VEuPathDB" id="VectorBase:AMAM007298"/>
<evidence type="ECO:0000313" key="3">
    <source>
        <dbReference type="Proteomes" id="UP000075901"/>
    </source>
</evidence>
<dbReference type="PANTHER" id="PTHR33053:SF9">
    <property type="entry name" value="AGAP000105-PA"/>
    <property type="match status" value="1"/>
</dbReference>
<feature type="compositionally biased region" description="Polar residues" evidence="1">
    <location>
        <begin position="43"/>
        <end position="56"/>
    </location>
</feature>
<protein>
    <submittedName>
        <fullName evidence="2">Uncharacterized protein</fullName>
    </submittedName>
</protein>
<dbReference type="AlphaFoldDB" id="A0A182SI62"/>
<evidence type="ECO:0000313" key="2">
    <source>
        <dbReference type="EnsemblMetazoa" id="AMAM007298-PA"/>
    </source>
</evidence>
<reference evidence="2" key="2">
    <citation type="submission" date="2020-05" db="UniProtKB">
        <authorList>
            <consortium name="EnsemblMetazoa"/>
        </authorList>
    </citation>
    <scope>IDENTIFICATION</scope>
    <source>
        <strain evidence="2">maculatus3</strain>
    </source>
</reference>
<keyword evidence="3" id="KW-1185">Reference proteome</keyword>
<organism evidence="2 3">
    <name type="scientific">Anopheles maculatus</name>
    <dbReference type="NCBI Taxonomy" id="74869"/>
    <lineage>
        <taxon>Eukaryota</taxon>
        <taxon>Metazoa</taxon>
        <taxon>Ecdysozoa</taxon>
        <taxon>Arthropoda</taxon>
        <taxon>Hexapoda</taxon>
        <taxon>Insecta</taxon>
        <taxon>Pterygota</taxon>
        <taxon>Neoptera</taxon>
        <taxon>Endopterygota</taxon>
        <taxon>Diptera</taxon>
        <taxon>Nematocera</taxon>
        <taxon>Culicoidea</taxon>
        <taxon>Culicidae</taxon>
        <taxon>Anophelinae</taxon>
        <taxon>Anopheles</taxon>
        <taxon>Anopheles maculatus group</taxon>
    </lineage>
</organism>
<dbReference type="EnsemblMetazoa" id="AMAM007298-RA">
    <property type="protein sequence ID" value="AMAM007298-PA"/>
    <property type="gene ID" value="AMAM007298"/>
</dbReference>
<accession>A0A182SI62</accession>
<feature type="region of interest" description="Disordered" evidence="1">
    <location>
        <begin position="87"/>
        <end position="108"/>
    </location>
</feature>
<proteinExistence type="predicted"/>
<feature type="region of interest" description="Disordered" evidence="1">
    <location>
        <begin position="28"/>
        <end position="58"/>
    </location>
</feature>
<reference evidence="3" key="1">
    <citation type="submission" date="2013-09" db="EMBL/GenBank/DDBJ databases">
        <title>The Genome Sequence of Anopheles maculatus species B.</title>
        <authorList>
            <consortium name="The Broad Institute Genomics Platform"/>
            <person name="Neafsey D.E."/>
            <person name="Besansky N."/>
            <person name="Howell P."/>
            <person name="Walton C."/>
            <person name="Young S.K."/>
            <person name="Zeng Q."/>
            <person name="Gargeya S."/>
            <person name="Fitzgerald M."/>
            <person name="Haas B."/>
            <person name="Abouelleil A."/>
            <person name="Allen A.W."/>
            <person name="Alvarado L."/>
            <person name="Arachchi H.M."/>
            <person name="Berlin A.M."/>
            <person name="Chapman S.B."/>
            <person name="Gainer-Dewar J."/>
            <person name="Goldberg J."/>
            <person name="Griggs A."/>
            <person name="Gujja S."/>
            <person name="Hansen M."/>
            <person name="Howarth C."/>
            <person name="Imamovic A."/>
            <person name="Ireland A."/>
            <person name="Larimer J."/>
            <person name="McCowan C."/>
            <person name="Murphy C."/>
            <person name="Pearson M."/>
            <person name="Poon T.W."/>
            <person name="Priest M."/>
            <person name="Roberts A."/>
            <person name="Saif S."/>
            <person name="Shea T."/>
            <person name="Sisk P."/>
            <person name="Sykes S."/>
            <person name="Wortman J."/>
            <person name="Nusbaum C."/>
            <person name="Birren B."/>
        </authorList>
    </citation>
    <scope>NUCLEOTIDE SEQUENCE [LARGE SCALE GENOMIC DNA]</scope>
    <source>
        <strain evidence="3">maculatus3</strain>
    </source>
</reference>
<dbReference type="PANTHER" id="PTHR33053">
    <property type="entry name" value="PROTEIN, PUTATIVE-RELATED"/>
    <property type="match status" value="1"/>
</dbReference>
<feature type="compositionally biased region" description="Acidic residues" evidence="1">
    <location>
        <begin position="87"/>
        <end position="101"/>
    </location>
</feature>
<evidence type="ECO:0000256" key="1">
    <source>
        <dbReference type="SAM" id="MobiDB-lite"/>
    </source>
</evidence>